<proteinExistence type="predicted"/>
<sequence length="124" mass="13918">MLILGALLGSNLAVEHGQKKTKVANEVQAQVRLIDEDLTCGVRLTPSPQVFREESLRQMLSDEEWEEYGNFILSKKYPMTCVMSLLQAATHSWGGGELPFGLVKTYNEFLEGKEGKKESEQANR</sequence>
<comment type="caution">
    <text evidence="1">The sequence shown here is derived from an EMBL/GenBank/DDBJ whole genome shotgun (WGS) entry which is preliminary data.</text>
</comment>
<dbReference type="AlphaFoldDB" id="A0A1F6WVY0"/>
<gene>
    <name evidence="1" type="ORF">A3A05_00890</name>
</gene>
<name>A0A1F6WVY0_9BACT</name>
<protein>
    <submittedName>
        <fullName evidence="1">Uncharacterized protein</fullName>
    </submittedName>
</protein>
<accession>A0A1F6WVY0</accession>
<dbReference type="EMBL" id="MFUY01000016">
    <property type="protein sequence ID" value="OGI86032.1"/>
    <property type="molecule type" value="Genomic_DNA"/>
</dbReference>
<reference evidence="1 2" key="1">
    <citation type="journal article" date="2016" name="Nat. Commun.">
        <title>Thousands of microbial genomes shed light on interconnected biogeochemical processes in an aquifer system.</title>
        <authorList>
            <person name="Anantharaman K."/>
            <person name="Brown C.T."/>
            <person name="Hug L.A."/>
            <person name="Sharon I."/>
            <person name="Castelle C.J."/>
            <person name="Probst A.J."/>
            <person name="Thomas B.C."/>
            <person name="Singh A."/>
            <person name="Wilkins M.J."/>
            <person name="Karaoz U."/>
            <person name="Brodie E.L."/>
            <person name="Williams K.H."/>
            <person name="Hubbard S.S."/>
            <person name="Banfield J.F."/>
        </authorList>
    </citation>
    <scope>NUCLEOTIDE SEQUENCE [LARGE SCALE GENOMIC DNA]</scope>
</reference>
<organism evidence="1 2">
    <name type="scientific">Candidatus Nomurabacteria bacterium RIFCSPLOWO2_01_FULL_41_12</name>
    <dbReference type="NCBI Taxonomy" id="1801774"/>
    <lineage>
        <taxon>Bacteria</taxon>
        <taxon>Candidatus Nomuraibacteriota</taxon>
    </lineage>
</organism>
<evidence type="ECO:0000313" key="1">
    <source>
        <dbReference type="EMBL" id="OGI86032.1"/>
    </source>
</evidence>
<dbReference type="Proteomes" id="UP000176187">
    <property type="component" value="Unassembled WGS sequence"/>
</dbReference>
<evidence type="ECO:0000313" key="2">
    <source>
        <dbReference type="Proteomes" id="UP000176187"/>
    </source>
</evidence>
<dbReference type="STRING" id="1801774.A3A05_00890"/>